<sequence>MNQLRLNTGTSDREALAIGMNKQTLVTEEGNHQPSHQLAGSEVDIQRLDRLSMHQQSPASWGINKPIFHSGRGRQQTNGLGVANRQATNSLDRHKKVPFTLFLPVTQPLLDRDQTLQLQTLNQALTRNERTRC</sequence>
<evidence type="ECO:0000256" key="1">
    <source>
        <dbReference type="SAM" id="MobiDB-lite"/>
    </source>
</evidence>
<evidence type="ECO:0000313" key="2">
    <source>
        <dbReference type="EMBL" id="GAA0166351.1"/>
    </source>
</evidence>
<dbReference type="AlphaFoldDB" id="A0AAV3QT03"/>
<protein>
    <submittedName>
        <fullName evidence="2">Uncharacterized protein</fullName>
    </submittedName>
</protein>
<name>A0AAV3QT03_LITER</name>
<dbReference type="EMBL" id="BAABME010005701">
    <property type="protein sequence ID" value="GAA0166351.1"/>
    <property type="molecule type" value="Genomic_DNA"/>
</dbReference>
<gene>
    <name evidence="2" type="ORF">LIER_21523</name>
</gene>
<accession>A0AAV3QT03</accession>
<reference evidence="2 3" key="1">
    <citation type="submission" date="2024-01" db="EMBL/GenBank/DDBJ databases">
        <title>The complete chloroplast genome sequence of Lithospermum erythrorhizon: insights into the phylogenetic relationship among Boraginaceae species and the maternal lineages of purple gromwells.</title>
        <authorList>
            <person name="Okada T."/>
            <person name="Watanabe K."/>
        </authorList>
    </citation>
    <scope>NUCLEOTIDE SEQUENCE [LARGE SCALE GENOMIC DNA]</scope>
</reference>
<proteinExistence type="predicted"/>
<keyword evidence="3" id="KW-1185">Reference proteome</keyword>
<dbReference type="Proteomes" id="UP001454036">
    <property type="component" value="Unassembled WGS sequence"/>
</dbReference>
<evidence type="ECO:0000313" key="3">
    <source>
        <dbReference type="Proteomes" id="UP001454036"/>
    </source>
</evidence>
<organism evidence="2 3">
    <name type="scientific">Lithospermum erythrorhizon</name>
    <name type="common">Purple gromwell</name>
    <name type="synonym">Lithospermum officinale var. erythrorhizon</name>
    <dbReference type="NCBI Taxonomy" id="34254"/>
    <lineage>
        <taxon>Eukaryota</taxon>
        <taxon>Viridiplantae</taxon>
        <taxon>Streptophyta</taxon>
        <taxon>Embryophyta</taxon>
        <taxon>Tracheophyta</taxon>
        <taxon>Spermatophyta</taxon>
        <taxon>Magnoliopsida</taxon>
        <taxon>eudicotyledons</taxon>
        <taxon>Gunneridae</taxon>
        <taxon>Pentapetalae</taxon>
        <taxon>asterids</taxon>
        <taxon>lamiids</taxon>
        <taxon>Boraginales</taxon>
        <taxon>Boraginaceae</taxon>
        <taxon>Boraginoideae</taxon>
        <taxon>Lithospermeae</taxon>
        <taxon>Lithospermum</taxon>
    </lineage>
</organism>
<feature type="region of interest" description="Disordered" evidence="1">
    <location>
        <begin position="54"/>
        <end position="79"/>
    </location>
</feature>
<comment type="caution">
    <text evidence="2">The sequence shown here is derived from an EMBL/GenBank/DDBJ whole genome shotgun (WGS) entry which is preliminary data.</text>
</comment>